<evidence type="ECO:0000313" key="3">
    <source>
        <dbReference type="Proteomes" id="UP000318833"/>
    </source>
</evidence>
<dbReference type="RefSeq" id="WP_143917132.1">
    <property type="nucleotide sequence ID" value="NZ_CANMXV010000038.1"/>
</dbReference>
<name>A0A554VIF6_9FLAO</name>
<dbReference type="Proteomes" id="UP000318833">
    <property type="component" value="Unassembled WGS sequence"/>
</dbReference>
<dbReference type="Pfam" id="PF03230">
    <property type="entry name" value="Antirestrict"/>
    <property type="match status" value="1"/>
</dbReference>
<proteinExistence type="inferred from homology"/>
<sequence length="145" mass="17035">MKTSVTATPFEGNESIKRTLWPVDKRHRFYPTFLPGCEMAFEQAVFRFMEEFCKPYNGGYWDFYILSNGGFYLCLNQKGDMRVENHENYFFSDMSADAASIGVNLFALGQMAHQFERQHINDAYYHLLDYAKIHPEADKILRFID</sequence>
<comment type="similarity">
    <text evidence="1">Belongs to the antirestriction protein family.</text>
</comment>
<dbReference type="Gene3D" id="3.30.70.3580">
    <property type="entry name" value="Antirestriction protein"/>
    <property type="match status" value="1"/>
</dbReference>
<dbReference type="InterPro" id="IPR004914">
    <property type="entry name" value="Antirestrict"/>
</dbReference>
<dbReference type="EMBL" id="VLNR01000033">
    <property type="protein sequence ID" value="TSE07402.1"/>
    <property type="molecule type" value="Genomic_DNA"/>
</dbReference>
<comment type="caution">
    <text evidence="2">The sequence shown here is derived from an EMBL/GenBank/DDBJ whole genome shotgun (WGS) entry which is preliminary data.</text>
</comment>
<organism evidence="2 3">
    <name type="scientific">Aquimarina algiphila</name>
    <dbReference type="NCBI Taxonomy" id="2047982"/>
    <lineage>
        <taxon>Bacteria</taxon>
        <taxon>Pseudomonadati</taxon>
        <taxon>Bacteroidota</taxon>
        <taxon>Flavobacteriia</taxon>
        <taxon>Flavobacteriales</taxon>
        <taxon>Flavobacteriaceae</taxon>
        <taxon>Aquimarina</taxon>
    </lineage>
</organism>
<dbReference type="InterPro" id="IPR042297">
    <property type="entry name" value="Antirestriction_sf"/>
</dbReference>
<reference evidence="2 3" key="1">
    <citation type="submission" date="2019-07" db="EMBL/GenBank/DDBJ databases">
        <title>The draft genome sequence of Aquimarina algiphila M91.</title>
        <authorList>
            <person name="Meng X."/>
        </authorList>
    </citation>
    <scope>NUCLEOTIDE SEQUENCE [LARGE SCALE GENOMIC DNA]</scope>
    <source>
        <strain evidence="2 3">M91</strain>
    </source>
</reference>
<accession>A0A554VIF6</accession>
<protein>
    <submittedName>
        <fullName evidence="2">Antirestriction protein</fullName>
    </submittedName>
</protein>
<dbReference type="AlphaFoldDB" id="A0A554VIF6"/>
<evidence type="ECO:0000313" key="2">
    <source>
        <dbReference type="EMBL" id="TSE07402.1"/>
    </source>
</evidence>
<evidence type="ECO:0000256" key="1">
    <source>
        <dbReference type="ARBA" id="ARBA00008618"/>
    </source>
</evidence>
<keyword evidence="3" id="KW-1185">Reference proteome</keyword>
<dbReference type="OrthoDB" id="1164967at2"/>
<gene>
    <name evidence="2" type="ORF">FOF46_15915</name>
</gene>